<keyword evidence="1" id="KW-0812">Transmembrane</keyword>
<evidence type="ECO:0000313" key="3">
    <source>
        <dbReference type="Proteomes" id="UP000002316"/>
    </source>
</evidence>
<dbReference type="GeneID" id="23862989"/>
<reference evidence="3" key="1">
    <citation type="journal article" date="2010" name="PLoS Negl. Trop. Dis.">
        <title>The genome sequence of Trypanosoma brucei gambiense, causative agent of chronic human african trypanosomiasis.</title>
        <authorList>
            <person name="Jackson A.P."/>
            <person name="Sanders M."/>
            <person name="Berry A."/>
            <person name="McQuillan J."/>
            <person name="Aslett M.A."/>
            <person name="Quail M.A."/>
            <person name="Chukualim B."/>
            <person name="Capewell P."/>
            <person name="MacLeod A."/>
            <person name="Melville S.E."/>
            <person name="Gibson W."/>
            <person name="Barry J.D."/>
            <person name="Berriman M."/>
            <person name="Hertz-Fowler C."/>
        </authorList>
    </citation>
    <scope>NUCLEOTIDE SEQUENCE [LARGE SCALE GENOMIC DNA]</scope>
    <source>
        <strain evidence="3">MHOM/CI/86/DAL972</strain>
    </source>
</reference>
<accession>C9ZTS9</accession>
<organism evidence="2 3">
    <name type="scientific">Trypanosoma brucei gambiense (strain MHOM/CI/86/DAL972)</name>
    <dbReference type="NCBI Taxonomy" id="679716"/>
    <lineage>
        <taxon>Eukaryota</taxon>
        <taxon>Discoba</taxon>
        <taxon>Euglenozoa</taxon>
        <taxon>Kinetoplastea</taxon>
        <taxon>Metakinetoplastina</taxon>
        <taxon>Trypanosomatida</taxon>
        <taxon>Trypanosomatidae</taxon>
        <taxon>Trypanosoma</taxon>
    </lineage>
</organism>
<dbReference type="EMBL" id="FN554970">
    <property type="protein sequence ID" value="CBH12815.1"/>
    <property type="molecule type" value="Genomic_DNA"/>
</dbReference>
<keyword evidence="1" id="KW-1133">Transmembrane helix</keyword>
<gene>
    <name evidence="2" type="ORF">TbgDal_VII7060</name>
</gene>
<dbReference type="AlphaFoldDB" id="C9ZTS9"/>
<feature type="transmembrane region" description="Helical" evidence="1">
    <location>
        <begin position="6"/>
        <end position="29"/>
    </location>
</feature>
<evidence type="ECO:0000256" key="1">
    <source>
        <dbReference type="SAM" id="Phobius"/>
    </source>
</evidence>
<protein>
    <submittedName>
        <fullName evidence="2">Uncharacterized protein</fullName>
    </submittedName>
</protein>
<name>C9ZTS9_TRYB9</name>
<keyword evidence="1" id="KW-0472">Membrane</keyword>
<evidence type="ECO:0000313" key="2">
    <source>
        <dbReference type="EMBL" id="CBH12815.1"/>
    </source>
</evidence>
<proteinExistence type="predicted"/>
<dbReference type="RefSeq" id="XP_011775094.1">
    <property type="nucleotide sequence ID" value="XM_011776792.1"/>
</dbReference>
<dbReference type="Proteomes" id="UP000002316">
    <property type="component" value="Chromosome 7"/>
</dbReference>
<dbReference type="KEGG" id="tbg:TbgDal_VII7060"/>
<sequence>MQSNGFYLPLPLIDTHTYVYIYIYIYIYIYVKAQVRATTTTTTTTTATSDIIDKRWGMCESVSGGKCGGKNMTRCNRHVCYPAVLLLPCFDDIPIPLKVMRKQT</sequence>